<feature type="region of interest" description="Disordered" evidence="2">
    <location>
        <begin position="1"/>
        <end position="53"/>
    </location>
</feature>
<sequence>MTESIALKREEAEKNKESAIDSEKIKEELRDDLDGGSESSESEPEDEYGKLLTNDVEEGLSKVLKAIKSGDKALFDPKVKFFKDPSKDAEEKKSENDEHKPIYLKDYHRMALLETKTNEDEEDEEMINGNKQEELEGEGDEIIKPYTEQQEADKAALLSEINKEFEDKNEDGDDETFLKKKQTKVDIADKETEEQDLPDPTVDGGEKFLEAYMDKQAWIPTDKSKDLTKGMNEDDPEFDDAAERFENAYNFRFEDPHAAEIVSYARSQATMRREKMNSRKKDRKKEQDKRRKEKQDVQKQLKQKKQKKINMVMDRIKEVREAVGKEVPESVIASVFGDILMQEDFDSDEWDQKMNEVFEKYYGGEEEGGKIEKPQWSDDEEETEEKEGTEKSGENEENEDEETVVSKRKQKRVEKHAKKQQKEQLKQVAVDVVEKRASDILDEVQQERGRSKVKEPVKFRYREVSPESFGLTTRDILFASDTDLNEFVGLKKLAPYRRKNDVEEDKMKFGKKKRLSEWRKKVFHNPEGPDFENEDDLSDVKIPSIVNGGKHKHRHKHKHGNKKRRAEDAQKSDGKKRKTN</sequence>
<dbReference type="AlphaFoldDB" id="A0A7D9H2J8"/>
<dbReference type="EMBL" id="CABFWN010000006">
    <property type="protein sequence ID" value="VUG20263.1"/>
    <property type="molecule type" value="Genomic_DNA"/>
</dbReference>
<dbReference type="Proteomes" id="UP000663131">
    <property type="component" value="Chromosome 7"/>
</dbReference>
<dbReference type="Proteomes" id="UP000478008">
    <property type="component" value="Unassembled WGS sequence"/>
</dbReference>
<protein>
    <submittedName>
        <fullName evidence="5">DEBR0S6_11672g1_1</fullName>
    </submittedName>
</protein>
<accession>A0A7D9H2J8</accession>
<feature type="region of interest" description="Disordered" evidence="2">
    <location>
        <begin position="515"/>
        <end position="580"/>
    </location>
</feature>
<evidence type="ECO:0000259" key="3">
    <source>
        <dbReference type="Pfam" id="PF12936"/>
    </source>
</evidence>
<feature type="region of interest" description="Disordered" evidence="2">
    <location>
        <begin position="115"/>
        <end position="137"/>
    </location>
</feature>
<reference evidence="5 6" key="1">
    <citation type="submission" date="2019-07" db="EMBL/GenBank/DDBJ databases">
        <authorList>
            <person name="Friedrich A."/>
            <person name="Schacherer J."/>
        </authorList>
    </citation>
    <scope>NUCLEOTIDE SEQUENCE [LARGE SCALE GENOMIC DNA]</scope>
</reference>
<dbReference type="GO" id="GO:0030686">
    <property type="term" value="C:90S preribosome"/>
    <property type="evidence" value="ECO:0007669"/>
    <property type="project" value="TreeGrafter"/>
</dbReference>
<dbReference type="GO" id="GO:0000447">
    <property type="term" value="P:endonucleolytic cleavage in ITS1 to separate SSU-rRNA from 5.8S rRNA and LSU-rRNA from tricistronic rRNA transcript (SSU-rRNA, 5.8S rRNA, LSU-rRNA)"/>
    <property type="evidence" value="ECO:0007669"/>
    <property type="project" value="TreeGrafter"/>
</dbReference>
<evidence type="ECO:0000313" key="5">
    <source>
        <dbReference type="EMBL" id="VUG20263.1"/>
    </source>
</evidence>
<feature type="compositionally biased region" description="Basic residues" evidence="2">
    <location>
        <begin position="406"/>
        <end position="419"/>
    </location>
</feature>
<evidence type="ECO:0000313" key="6">
    <source>
        <dbReference type="Proteomes" id="UP000478008"/>
    </source>
</evidence>
<dbReference type="GO" id="GO:0005730">
    <property type="term" value="C:nucleolus"/>
    <property type="evidence" value="ECO:0007669"/>
    <property type="project" value="TreeGrafter"/>
</dbReference>
<dbReference type="PANTHER" id="PTHR14490:SF5">
    <property type="entry name" value="PROTEIN KRI1 HOMOLOG"/>
    <property type="match status" value="1"/>
</dbReference>
<feature type="region of interest" description="Disordered" evidence="2">
    <location>
        <begin position="266"/>
        <end position="309"/>
    </location>
</feature>
<feature type="domain" description="Kri1-like C-terminal" evidence="3">
    <location>
        <begin position="453"/>
        <end position="522"/>
    </location>
</feature>
<feature type="compositionally biased region" description="Basic and acidic residues" evidence="2">
    <location>
        <begin position="361"/>
        <end position="376"/>
    </location>
</feature>
<feature type="compositionally biased region" description="Basic and acidic residues" evidence="2">
    <location>
        <begin position="1"/>
        <end position="33"/>
    </location>
</feature>
<organism evidence="5 6">
    <name type="scientific">Dekkera bruxellensis</name>
    <name type="common">Brettanomyces custersii</name>
    <dbReference type="NCBI Taxonomy" id="5007"/>
    <lineage>
        <taxon>Eukaryota</taxon>
        <taxon>Fungi</taxon>
        <taxon>Dikarya</taxon>
        <taxon>Ascomycota</taxon>
        <taxon>Saccharomycotina</taxon>
        <taxon>Pichiomycetes</taxon>
        <taxon>Pichiales</taxon>
        <taxon>Pichiaceae</taxon>
        <taxon>Brettanomyces</taxon>
    </lineage>
</organism>
<comment type="similarity">
    <text evidence="1">Belongs to the KRI1 family.</text>
</comment>
<evidence type="ECO:0000313" key="4">
    <source>
        <dbReference type="EMBL" id="QOU19900.1"/>
    </source>
</evidence>
<evidence type="ECO:0000256" key="2">
    <source>
        <dbReference type="SAM" id="MobiDB-lite"/>
    </source>
</evidence>
<dbReference type="InterPro" id="IPR024626">
    <property type="entry name" value="Kri1-like_C"/>
</dbReference>
<feature type="region of interest" description="Disordered" evidence="2">
    <location>
        <begin position="361"/>
        <end position="428"/>
    </location>
</feature>
<feature type="region of interest" description="Disordered" evidence="2">
    <location>
        <begin position="165"/>
        <end position="205"/>
    </location>
</feature>
<proteinExistence type="inferred from homology"/>
<reference evidence="4" key="2">
    <citation type="submission" date="2020-10" db="EMBL/GenBank/DDBJ databases">
        <authorList>
            <person name="Palmer J.M."/>
        </authorList>
    </citation>
    <scope>NUCLEOTIDE SEQUENCE</scope>
    <source>
        <strain evidence="4">UCD 2041</strain>
    </source>
</reference>
<dbReference type="InterPro" id="IPR018034">
    <property type="entry name" value="Kri1"/>
</dbReference>
<dbReference type="OrthoDB" id="10252032at2759"/>
<feature type="compositionally biased region" description="Acidic residues" evidence="2">
    <location>
        <begin position="34"/>
        <end position="46"/>
    </location>
</feature>
<dbReference type="PANTHER" id="PTHR14490">
    <property type="entry name" value="ZINC FINGER, ZZ TYPE"/>
    <property type="match status" value="1"/>
</dbReference>
<name>A0A7D9H2J8_DEKBR</name>
<dbReference type="Pfam" id="PF12936">
    <property type="entry name" value="Kri1_C"/>
    <property type="match status" value="1"/>
</dbReference>
<evidence type="ECO:0000256" key="1">
    <source>
        <dbReference type="ARBA" id="ARBA00007473"/>
    </source>
</evidence>
<dbReference type="EMBL" id="CP063135">
    <property type="protein sequence ID" value="QOU19900.1"/>
    <property type="molecule type" value="Genomic_DNA"/>
</dbReference>
<feature type="compositionally biased region" description="Basic and acidic residues" evidence="2">
    <location>
        <begin position="271"/>
        <end position="299"/>
    </location>
</feature>
<dbReference type="Pfam" id="PF05178">
    <property type="entry name" value="Kri1"/>
    <property type="match status" value="1"/>
</dbReference>
<feature type="compositionally biased region" description="Basic residues" evidence="2">
    <location>
        <begin position="549"/>
        <end position="564"/>
    </location>
</feature>
<reference evidence="4" key="3">
    <citation type="journal article" name="BMC Genomics">
        <title>New genome assemblies reveal patterns of domestication and adaptation across Brettanomyces (Dekkera) species.</title>
        <authorList>
            <person name="Roach M.J."/>
            <person name="Borneman A.R."/>
        </authorList>
    </citation>
    <scope>NUCLEOTIDE SEQUENCE</scope>
    <source>
        <strain evidence="4">UCD 2041</strain>
    </source>
</reference>
<keyword evidence="6" id="KW-1185">Reference proteome</keyword>
<gene>
    <name evidence="5" type="primary">KRI1</name>
    <name evidence="4" type="ORF">BRETT_004545</name>
    <name evidence="5" type="ORF">DEBR0S6_11672G</name>
</gene>